<dbReference type="SMART" id="SM00530">
    <property type="entry name" value="HTH_XRE"/>
    <property type="match status" value="1"/>
</dbReference>
<reference evidence="2 3" key="1">
    <citation type="submission" date="2019-12" db="EMBL/GenBank/DDBJ databases">
        <title>Streptomyces sp. strain T44 isolated from rhizosphere soil of Broussonetia papyrifera.</title>
        <authorList>
            <person name="Mo P."/>
        </authorList>
    </citation>
    <scope>NUCLEOTIDE SEQUENCE [LARGE SCALE GENOMIC DNA]</scope>
    <source>
        <strain evidence="2 3">T44</strain>
    </source>
</reference>
<protein>
    <submittedName>
        <fullName evidence="2">Helix-turn-helix domain-containing protein</fullName>
    </submittedName>
</protein>
<dbReference type="InterPro" id="IPR010982">
    <property type="entry name" value="Lambda_DNA-bd_dom_sf"/>
</dbReference>
<keyword evidence="3" id="KW-1185">Reference proteome</keyword>
<evidence type="ECO:0000313" key="2">
    <source>
        <dbReference type="EMBL" id="QHA04851.1"/>
    </source>
</evidence>
<evidence type="ECO:0000313" key="3">
    <source>
        <dbReference type="Proteomes" id="UP000436138"/>
    </source>
</evidence>
<proteinExistence type="predicted"/>
<dbReference type="Pfam" id="PF19054">
    <property type="entry name" value="DUF5753"/>
    <property type="match status" value="1"/>
</dbReference>
<gene>
    <name evidence="2" type="ORF">GQF42_17500</name>
</gene>
<feature type="domain" description="HTH cro/C1-type" evidence="1">
    <location>
        <begin position="21"/>
        <end position="58"/>
    </location>
</feature>
<dbReference type="Gene3D" id="1.10.260.40">
    <property type="entry name" value="lambda repressor-like DNA-binding domains"/>
    <property type="match status" value="1"/>
</dbReference>
<sequence length="276" mass="31020">MVNVKVLNPERSPQAAYGAQLRRSREERGWKQEELASRMEYSSSHISAVETGRKMPTLRFSRSADRTLGTGDMFERRFRELTLGSLLEGFAEYVDYEARAVEIRLYEIGIIPGLLQTPEYARVLAESAVKRGAITPEQADERVAYLLERQKALSRPQLLSMLVVVDESCIRRWVGGTMVMDAQLQALVEFAARPNTVLQVAPFDIGEKRPYDLPVNLLTLPDQSMVAYAESQAQGHMDRETTSIRPMMAAYHQLQAEALSQAASVAMIDQLRKGTP</sequence>
<dbReference type="Proteomes" id="UP000436138">
    <property type="component" value="Chromosome"/>
</dbReference>
<dbReference type="AlphaFoldDB" id="A0A6I6N324"/>
<dbReference type="CDD" id="cd00093">
    <property type="entry name" value="HTH_XRE"/>
    <property type="match status" value="1"/>
</dbReference>
<dbReference type="SUPFAM" id="SSF47413">
    <property type="entry name" value="lambda repressor-like DNA-binding domains"/>
    <property type="match status" value="1"/>
</dbReference>
<dbReference type="PROSITE" id="PS50943">
    <property type="entry name" value="HTH_CROC1"/>
    <property type="match status" value="1"/>
</dbReference>
<dbReference type="InterPro" id="IPR043917">
    <property type="entry name" value="DUF5753"/>
</dbReference>
<organism evidence="2 3">
    <name type="scientific">Streptomyces broussonetiae</name>
    <dbReference type="NCBI Taxonomy" id="2686304"/>
    <lineage>
        <taxon>Bacteria</taxon>
        <taxon>Bacillati</taxon>
        <taxon>Actinomycetota</taxon>
        <taxon>Actinomycetes</taxon>
        <taxon>Kitasatosporales</taxon>
        <taxon>Streptomycetaceae</taxon>
        <taxon>Streptomyces</taxon>
    </lineage>
</organism>
<dbReference type="Pfam" id="PF13560">
    <property type="entry name" value="HTH_31"/>
    <property type="match status" value="1"/>
</dbReference>
<dbReference type="RefSeq" id="WP_158921002.1">
    <property type="nucleotide sequence ID" value="NZ_CP047020.1"/>
</dbReference>
<dbReference type="KEGG" id="sbro:GQF42_17500"/>
<name>A0A6I6N324_9ACTN</name>
<dbReference type="GO" id="GO:0003677">
    <property type="term" value="F:DNA binding"/>
    <property type="evidence" value="ECO:0007669"/>
    <property type="project" value="InterPro"/>
</dbReference>
<dbReference type="InterPro" id="IPR001387">
    <property type="entry name" value="Cro/C1-type_HTH"/>
</dbReference>
<evidence type="ECO:0000259" key="1">
    <source>
        <dbReference type="PROSITE" id="PS50943"/>
    </source>
</evidence>
<dbReference type="EMBL" id="CP047020">
    <property type="protein sequence ID" value="QHA04851.1"/>
    <property type="molecule type" value="Genomic_DNA"/>
</dbReference>
<accession>A0A6I6N324</accession>